<keyword evidence="7" id="KW-0418">Kinase</keyword>
<evidence type="ECO:0000259" key="8">
    <source>
        <dbReference type="PROSITE" id="PS51101"/>
    </source>
</evidence>
<reference evidence="10" key="1">
    <citation type="journal article" date="2019" name="Int. J. Syst. Evol. Microbiol.">
        <title>The Global Catalogue of Microorganisms (GCM) 10K type strain sequencing project: providing services to taxonomists for standard genome sequencing and annotation.</title>
        <authorList>
            <consortium name="The Broad Institute Genomics Platform"/>
            <consortium name="The Broad Institute Genome Sequencing Center for Infectious Disease"/>
            <person name="Wu L."/>
            <person name="Ma J."/>
        </authorList>
    </citation>
    <scope>NUCLEOTIDE SEQUENCE [LARGE SCALE GENOMIC DNA]</scope>
    <source>
        <strain evidence="10">CCM 8912</strain>
    </source>
</reference>
<keyword evidence="5" id="KW-0808">Transferase</keyword>
<evidence type="ECO:0000256" key="5">
    <source>
        <dbReference type="ARBA" id="ARBA00022679"/>
    </source>
</evidence>
<keyword evidence="2" id="KW-0813">Transport</keyword>
<keyword evidence="10" id="KW-1185">Reference proteome</keyword>
<keyword evidence="3" id="KW-0963">Cytoplasm</keyword>
<dbReference type="Gene3D" id="3.40.35.10">
    <property type="entry name" value="Phosphotransferase system, sorbose subfamily IIB component"/>
    <property type="match status" value="1"/>
</dbReference>
<keyword evidence="6" id="KW-0598">Phosphotransferase system</keyword>
<comment type="subcellular location">
    <subcellularLocation>
        <location evidence="1">Cytoplasm</location>
    </subcellularLocation>
</comment>
<sequence length="157" mass="17075">MAIKFARVDERLVHGQIMTSWIKQHPVSHILIIDDTLAADEFTSSVLAMSAPADITIDIQPVAQAAKMLQDASQPDFFVLFKTPVAAVALVKAGAALTSLNIGNMGSAPDRTPLTRRVFANAAERSAMHELQQLGTDVYLQMLPSDRRVAYQQEVSA</sequence>
<proteinExistence type="predicted"/>
<comment type="caution">
    <text evidence="9">The sequence shown here is derived from an EMBL/GenBank/DDBJ whole genome shotgun (WGS) entry which is preliminary data.</text>
</comment>
<evidence type="ECO:0000313" key="10">
    <source>
        <dbReference type="Proteomes" id="UP001597212"/>
    </source>
</evidence>
<protein>
    <submittedName>
        <fullName evidence="9">PTS system mannose/fructose/N-acetylgalactosamine-transporter subunit IIB</fullName>
    </submittedName>
</protein>
<evidence type="ECO:0000313" key="9">
    <source>
        <dbReference type="EMBL" id="MFD1441750.1"/>
    </source>
</evidence>
<name>A0ABW4CZ37_9LACO</name>
<dbReference type="Pfam" id="PF03830">
    <property type="entry name" value="PTSIIB_sorb"/>
    <property type="match status" value="1"/>
</dbReference>
<dbReference type="InterPro" id="IPR036667">
    <property type="entry name" value="PTS_IIB_sorbose-sp_sf"/>
</dbReference>
<evidence type="ECO:0000256" key="6">
    <source>
        <dbReference type="ARBA" id="ARBA00022683"/>
    </source>
</evidence>
<evidence type="ECO:0000256" key="3">
    <source>
        <dbReference type="ARBA" id="ARBA00022490"/>
    </source>
</evidence>
<feature type="domain" description="PTS EIIB type-4" evidence="8">
    <location>
        <begin position="1"/>
        <end position="157"/>
    </location>
</feature>
<keyword evidence="4" id="KW-0762">Sugar transport</keyword>
<dbReference type="Proteomes" id="UP001597212">
    <property type="component" value="Unassembled WGS sequence"/>
</dbReference>
<evidence type="ECO:0000256" key="1">
    <source>
        <dbReference type="ARBA" id="ARBA00004496"/>
    </source>
</evidence>
<dbReference type="RefSeq" id="WP_164506106.1">
    <property type="nucleotide sequence ID" value="NZ_JBHTOK010000074.1"/>
</dbReference>
<evidence type="ECO:0000256" key="4">
    <source>
        <dbReference type="ARBA" id="ARBA00022597"/>
    </source>
</evidence>
<organism evidence="9 10">
    <name type="scientific">Lacticaseibacillus hegangensis</name>
    <dbReference type="NCBI Taxonomy" id="2486010"/>
    <lineage>
        <taxon>Bacteria</taxon>
        <taxon>Bacillati</taxon>
        <taxon>Bacillota</taxon>
        <taxon>Bacilli</taxon>
        <taxon>Lactobacillales</taxon>
        <taxon>Lactobacillaceae</taxon>
        <taxon>Lacticaseibacillus</taxon>
    </lineage>
</organism>
<evidence type="ECO:0000256" key="2">
    <source>
        <dbReference type="ARBA" id="ARBA00022448"/>
    </source>
</evidence>
<dbReference type="EMBL" id="JBHTOK010000074">
    <property type="protein sequence ID" value="MFD1441750.1"/>
    <property type="molecule type" value="Genomic_DNA"/>
</dbReference>
<accession>A0ABW4CZ37</accession>
<dbReference type="PROSITE" id="PS51101">
    <property type="entry name" value="PTS_EIIB_TYPE_4"/>
    <property type="match status" value="1"/>
</dbReference>
<evidence type="ECO:0000256" key="7">
    <source>
        <dbReference type="ARBA" id="ARBA00022777"/>
    </source>
</evidence>
<dbReference type="InterPro" id="IPR004720">
    <property type="entry name" value="PTS_IIB_sorbose-sp"/>
</dbReference>
<gene>
    <name evidence="9" type="ORF">ACFQ5K_10220</name>
</gene>
<dbReference type="SUPFAM" id="SSF52728">
    <property type="entry name" value="PTS IIb component"/>
    <property type="match status" value="1"/>
</dbReference>